<feature type="transmembrane region" description="Helical" evidence="8">
    <location>
        <begin position="223"/>
        <end position="244"/>
    </location>
</feature>
<evidence type="ECO:0000256" key="8">
    <source>
        <dbReference type="SAM" id="Phobius"/>
    </source>
</evidence>
<keyword evidence="3 8" id="KW-0812">Transmembrane</keyword>
<evidence type="ECO:0000256" key="1">
    <source>
        <dbReference type="ARBA" id="ARBA00004141"/>
    </source>
</evidence>
<dbReference type="PANTHER" id="PTHR42829">
    <property type="entry name" value="NADH-UBIQUINONE OXIDOREDUCTASE CHAIN 5"/>
    <property type="match status" value="1"/>
</dbReference>
<comment type="subcellular location">
    <subcellularLocation>
        <location evidence="1">Membrane</location>
        <topology evidence="1">Multi-pass membrane protein</topology>
    </subcellularLocation>
</comment>
<feature type="transmembrane region" description="Helical" evidence="8">
    <location>
        <begin position="43"/>
        <end position="66"/>
    </location>
</feature>
<evidence type="ECO:0000256" key="6">
    <source>
        <dbReference type="ARBA" id="ARBA00031027"/>
    </source>
</evidence>
<evidence type="ECO:0000256" key="5">
    <source>
        <dbReference type="ARBA" id="ARBA00023136"/>
    </source>
</evidence>
<evidence type="ECO:0000256" key="2">
    <source>
        <dbReference type="ARBA" id="ARBA00012944"/>
    </source>
</evidence>
<feature type="transmembrane region" description="Helical" evidence="8">
    <location>
        <begin position="194"/>
        <end position="211"/>
    </location>
</feature>
<dbReference type="GO" id="GO:0016020">
    <property type="term" value="C:membrane"/>
    <property type="evidence" value="ECO:0007669"/>
    <property type="project" value="UniProtKB-SubCell"/>
</dbReference>
<comment type="catalytic activity">
    <reaction evidence="7">
        <text>a ubiquinone + NADH + 5 H(+)(in) = a ubiquinol + NAD(+) + 4 H(+)(out)</text>
        <dbReference type="Rhea" id="RHEA:29091"/>
        <dbReference type="Rhea" id="RHEA-COMP:9565"/>
        <dbReference type="Rhea" id="RHEA-COMP:9566"/>
        <dbReference type="ChEBI" id="CHEBI:15378"/>
        <dbReference type="ChEBI" id="CHEBI:16389"/>
        <dbReference type="ChEBI" id="CHEBI:17976"/>
        <dbReference type="ChEBI" id="CHEBI:57540"/>
        <dbReference type="ChEBI" id="CHEBI:57945"/>
        <dbReference type="EC" id="7.1.1.2"/>
    </reaction>
</comment>
<dbReference type="PANTHER" id="PTHR42829:SF2">
    <property type="entry name" value="NADH-UBIQUINONE OXIDOREDUCTASE CHAIN 5"/>
    <property type="match status" value="1"/>
</dbReference>
<dbReference type="GO" id="GO:0008137">
    <property type="term" value="F:NADH dehydrogenase (ubiquinone) activity"/>
    <property type="evidence" value="ECO:0007669"/>
    <property type="project" value="UniProtKB-EC"/>
</dbReference>
<dbReference type="AlphaFoldDB" id="A0A2P1H6F2"/>
<feature type="transmembrane region" description="Helical" evidence="8">
    <location>
        <begin position="387"/>
        <end position="410"/>
    </location>
</feature>
<evidence type="ECO:0000256" key="3">
    <source>
        <dbReference type="ARBA" id="ARBA00022692"/>
    </source>
</evidence>
<feature type="transmembrane region" description="Helical" evidence="8">
    <location>
        <begin position="316"/>
        <end position="336"/>
    </location>
</feature>
<dbReference type="GO" id="GO:0003954">
    <property type="term" value="F:NADH dehydrogenase activity"/>
    <property type="evidence" value="ECO:0007669"/>
    <property type="project" value="TreeGrafter"/>
</dbReference>
<feature type="transmembrane region" description="Helical" evidence="8">
    <location>
        <begin position="102"/>
        <end position="125"/>
    </location>
</feature>
<feature type="domain" description="NADH:quinone oxidoreductase/Mrp antiporter transmembrane" evidence="9">
    <location>
        <begin position="95"/>
        <end position="363"/>
    </location>
</feature>
<dbReference type="InterPro" id="IPR001750">
    <property type="entry name" value="ND/Mrp_TM"/>
</dbReference>
<proteinExistence type="predicted"/>
<dbReference type="EMBL" id="MG587892">
    <property type="protein sequence ID" value="AVN67107.1"/>
    <property type="molecule type" value="Genomic_DNA"/>
</dbReference>
<sequence length="521" mass="59800">MFSFLFLCLVLVFCLLCIKDFSFVVNLNLSFNNGIYWLFNLDLDYVSVLVFVMLMLCFLFVYNYTGHYFCYSYAGKELNYLICLFVGVMSVLVLSGDFLFTLIFWEYLGVVSYFLILFYCNYLSLRSSIITLVSSRFGDVSLFILIALNTYIFFFDNIVGLLLFFFIVLTKSASFPFISWLLEAMRAPTPVSSLVHSSTLVAAGVWFVMRYDFLVFFGNCHAFSVVLLLTIFVTGICCFFFIDLKKIVALSTCNNISWCIFYLLFGDVVLSLIQLVSHGVSKCLLFILVGDVMSGSSGSQNINCIYSSRLYGNWSVFSLFCIILGLSGIPFLGVFFSKHFLISNFSNVINVFLSLFTFFCVLLSYVYSFRLCYVISMINYSVSFGVLYVFGPSFMVYFWLFVNFFMVYLLDENVLSSLYSCVMLVLFQFVSILLSYFFYDNYILSNWSSSLFGCDNLVEAFYNILIMLINNFVLFFYRWDSYFISLFTGIGKSVVGIHGLSVLNMIMVFVLILLVFSVLAV</sequence>
<feature type="transmembrane region" description="Helical" evidence="8">
    <location>
        <begin position="348"/>
        <end position="367"/>
    </location>
</feature>
<dbReference type="EC" id="7.1.1.2" evidence="2"/>
<keyword evidence="10" id="KW-0496">Mitochondrion</keyword>
<feature type="transmembrane region" description="Helical" evidence="8">
    <location>
        <begin position="417"/>
        <end position="439"/>
    </location>
</feature>
<dbReference type="InterPro" id="IPR003945">
    <property type="entry name" value="NU5C-like"/>
</dbReference>
<dbReference type="PRINTS" id="PR01434">
    <property type="entry name" value="NADHDHGNASE5"/>
</dbReference>
<feature type="transmembrane region" description="Helical" evidence="8">
    <location>
        <begin position="78"/>
        <end position="96"/>
    </location>
</feature>
<gene>
    <name evidence="10" type="primary">ND5</name>
</gene>
<evidence type="ECO:0000256" key="4">
    <source>
        <dbReference type="ARBA" id="ARBA00022989"/>
    </source>
</evidence>
<keyword evidence="4 8" id="KW-1133">Transmembrane helix</keyword>
<feature type="transmembrane region" description="Helical" evidence="8">
    <location>
        <begin position="459"/>
        <end position="479"/>
    </location>
</feature>
<dbReference type="Pfam" id="PF00361">
    <property type="entry name" value="Proton_antipo_M"/>
    <property type="match status" value="1"/>
</dbReference>
<evidence type="ECO:0000259" key="9">
    <source>
        <dbReference type="Pfam" id="PF00361"/>
    </source>
</evidence>
<protein>
    <recommendedName>
        <fullName evidence="2">NADH:ubiquinone reductase (H(+)-translocating)</fullName>
        <ecNumber evidence="2">7.1.1.2</ecNumber>
    </recommendedName>
    <alternativeName>
        <fullName evidence="6">NADH dehydrogenase subunit 5</fullName>
    </alternativeName>
</protein>
<accession>A0A2P1H6F2</accession>
<geneLocation type="mitochondrion" evidence="10"/>
<organism evidence="10">
    <name type="scientific">Dipylidium caninum</name>
    <name type="common">Double-pored dog tapeworm</name>
    <dbReference type="NCBI Taxonomy" id="66787"/>
    <lineage>
        <taxon>Eukaryota</taxon>
        <taxon>Metazoa</taxon>
        <taxon>Spiralia</taxon>
        <taxon>Lophotrochozoa</taxon>
        <taxon>Platyhelminthes</taxon>
        <taxon>Cestoda</taxon>
        <taxon>Eucestoda</taxon>
        <taxon>Cyclophyllidea</taxon>
        <taxon>Dipylidiidae</taxon>
        <taxon>Dipylidium</taxon>
    </lineage>
</organism>
<evidence type="ECO:0000313" key="10">
    <source>
        <dbReference type="EMBL" id="AVN67107.1"/>
    </source>
</evidence>
<feature type="transmembrane region" description="Helical" evidence="8">
    <location>
        <begin position="256"/>
        <end position="276"/>
    </location>
</feature>
<evidence type="ECO:0000256" key="7">
    <source>
        <dbReference type="ARBA" id="ARBA00049551"/>
    </source>
</evidence>
<feature type="transmembrane region" description="Helical" evidence="8">
    <location>
        <begin position="500"/>
        <end position="520"/>
    </location>
</feature>
<keyword evidence="5 8" id="KW-0472">Membrane</keyword>
<name>A0A2P1H6F2_DIPCN</name>
<dbReference type="GO" id="GO:0015990">
    <property type="term" value="P:electron transport coupled proton transport"/>
    <property type="evidence" value="ECO:0007669"/>
    <property type="project" value="TreeGrafter"/>
</dbReference>
<reference evidence="10" key="1">
    <citation type="submission" date="2017-11" db="EMBL/GenBank/DDBJ databases">
        <title>Molecular characterization of Dipylidium caninum: Application to molecular detection and genetic analysis supporting two distinct species.</title>
        <authorList>
            <person name="Beugnet F."/>
            <person name="Fourie J."/>
            <person name="Crafford D."/>
            <person name="Guillot J."/>
            <person name="Rehbein S."/>
            <person name="Labuschagne M."/>
        </authorList>
    </citation>
    <scope>NUCLEOTIDE SEQUENCE</scope>
    <source>
        <strain evidence="10">R166</strain>
    </source>
</reference>
<dbReference type="GO" id="GO:0042773">
    <property type="term" value="P:ATP synthesis coupled electron transport"/>
    <property type="evidence" value="ECO:0007669"/>
    <property type="project" value="InterPro"/>
</dbReference>